<dbReference type="Gene3D" id="3.40.50.300">
    <property type="entry name" value="P-loop containing nucleotide triphosphate hydrolases"/>
    <property type="match status" value="2"/>
</dbReference>
<evidence type="ECO:0000313" key="13">
    <source>
        <dbReference type="Proteomes" id="UP000284277"/>
    </source>
</evidence>
<dbReference type="SUPFAM" id="SSF52540">
    <property type="entry name" value="P-loop containing nucleoside triphosphate hydrolases"/>
    <property type="match status" value="2"/>
</dbReference>
<dbReference type="AlphaFoldDB" id="A0A419TBZ4"/>
<dbReference type="InterPro" id="IPR017871">
    <property type="entry name" value="ABC_transporter-like_CS"/>
</dbReference>
<evidence type="ECO:0000256" key="10">
    <source>
        <dbReference type="ARBA" id="ARBA00025157"/>
    </source>
</evidence>
<dbReference type="GO" id="GO:0016887">
    <property type="term" value="F:ATP hydrolysis activity"/>
    <property type="evidence" value="ECO:0007669"/>
    <property type="project" value="InterPro"/>
</dbReference>
<dbReference type="FunFam" id="3.40.50.300:FF:000224">
    <property type="entry name" value="Energy-coupling factor transporter ATP-binding protein EcfA"/>
    <property type="match status" value="1"/>
</dbReference>
<feature type="domain" description="ABC transporter" evidence="11">
    <location>
        <begin position="270"/>
        <end position="496"/>
    </location>
</feature>
<keyword evidence="5" id="KW-0677">Repeat</keyword>
<evidence type="ECO:0000256" key="6">
    <source>
        <dbReference type="ARBA" id="ARBA00022741"/>
    </source>
</evidence>
<dbReference type="GO" id="GO:0042626">
    <property type="term" value="F:ATPase-coupled transmembrane transporter activity"/>
    <property type="evidence" value="ECO:0007669"/>
    <property type="project" value="TreeGrafter"/>
</dbReference>
<evidence type="ECO:0000256" key="7">
    <source>
        <dbReference type="ARBA" id="ARBA00022840"/>
    </source>
</evidence>
<dbReference type="PANTHER" id="PTHR43553:SF23">
    <property type="entry name" value="ABC TRANSPORTER ATP-BINDING COMPONENT"/>
    <property type="match status" value="1"/>
</dbReference>
<protein>
    <recommendedName>
        <fullName evidence="11">ABC transporter domain-containing protein</fullName>
    </recommendedName>
</protein>
<dbReference type="CDD" id="cd03226">
    <property type="entry name" value="ABC_cobalt_CbiO_domain2"/>
    <property type="match status" value="1"/>
</dbReference>
<comment type="function">
    <text evidence="10">Probably part of an ABC transporter complex. Responsible for energy coupling to the transport system.</text>
</comment>
<evidence type="ECO:0000259" key="11">
    <source>
        <dbReference type="PROSITE" id="PS50893"/>
    </source>
</evidence>
<feature type="domain" description="ABC transporter" evidence="11">
    <location>
        <begin position="8"/>
        <end position="247"/>
    </location>
</feature>
<evidence type="ECO:0000256" key="1">
    <source>
        <dbReference type="ARBA" id="ARBA00004202"/>
    </source>
</evidence>
<evidence type="ECO:0000256" key="4">
    <source>
        <dbReference type="ARBA" id="ARBA00022475"/>
    </source>
</evidence>
<accession>A0A419TBZ4</accession>
<dbReference type="PANTHER" id="PTHR43553">
    <property type="entry name" value="HEAVY METAL TRANSPORTER"/>
    <property type="match status" value="1"/>
</dbReference>
<dbReference type="InterPro" id="IPR050095">
    <property type="entry name" value="ECF_ABC_transporter_ATP-bd"/>
</dbReference>
<evidence type="ECO:0000313" key="12">
    <source>
        <dbReference type="EMBL" id="RKD34957.1"/>
    </source>
</evidence>
<name>A0A419TBZ4_9FIRM</name>
<dbReference type="RefSeq" id="WP_243117086.1">
    <property type="nucleotide sequence ID" value="NZ_MCIA01000001.1"/>
</dbReference>
<dbReference type="GO" id="GO:0043190">
    <property type="term" value="C:ATP-binding cassette (ABC) transporter complex"/>
    <property type="evidence" value="ECO:0007669"/>
    <property type="project" value="TreeGrafter"/>
</dbReference>
<organism evidence="12 13">
    <name type="scientific">Lacrimispora algidixylanolytica</name>
    <dbReference type="NCBI Taxonomy" id="94868"/>
    <lineage>
        <taxon>Bacteria</taxon>
        <taxon>Bacillati</taxon>
        <taxon>Bacillota</taxon>
        <taxon>Clostridia</taxon>
        <taxon>Lachnospirales</taxon>
        <taxon>Lachnospiraceae</taxon>
        <taxon>Lacrimispora</taxon>
    </lineage>
</organism>
<comment type="subcellular location">
    <subcellularLocation>
        <location evidence="1">Cell membrane</location>
        <topology evidence="1">Peripheral membrane protein</topology>
    </subcellularLocation>
</comment>
<dbReference type="Pfam" id="PF00005">
    <property type="entry name" value="ABC_tran"/>
    <property type="match status" value="2"/>
</dbReference>
<evidence type="ECO:0000256" key="9">
    <source>
        <dbReference type="ARBA" id="ARBA00023136"/>
    </source>
</evidence>
<keyword evidence="4" id="KW-1003">Cell membrane</keyword>
<keyword evidence="13" id="KW-1185">Reference proteome</keyword>
<dbReference type="GO" id="GO:0005524">
    <property type="term" value="F:ATP binding"/>
    <property type="evidence" value="ECO:0007669"/>
    <property type="project" value="UniProtKB-KW"/>
</dbReference>
<dbReference type="InterPro" id="IPR003593">
    <property type="entry name" value="AAA+_ATPase"/>
</dbReference>
<dbReference type="CDD" id="cd03225">
    <property type="entry name" value="ABC_cobalt_CbiO_domain1"/>
    <property type="match status" value="1"/>
</dbReference>
<gene>
    <name evidence="12" type="ORF">BET01_00960</name>
</gene>
<dbReference type="Proteomes" id="UP000284277">
    <property type="component" value="Unassembled WGS sequence"/>
</dbReference>
<dbReference type="InterPro" id="IPR027417">
    <property type="entry name" value="P-loop_NTPase"/>
</dbReference>
<dbReference type="PROSITE" id="PS00211">
    <property type="entry name" value="ABC_TRANSPORTER_1"/>
    <property type="match status" value="2"/>
</dbReference>
<dbReference type="InterPro" id="IPR003439">
    <property type="entry name" value="ABC_transporter-like_ATP-bd"/>
</dbReference>
<dbReference type="InterPro" id="IPR015856">
    <property type="entry name" value="ABC_transpr_CbiO/EcfA_su"/>
</dbReference>
<evidence type="ECO:0000256" key="2">
    <source>
        <dbReference type="ARBA" id="ARBA00005417"/>
    </source>
</evidence>
<dbReference type="SMART" id="SM00382">
    <property type="entry name" value="AAA"/>
    <property type="match status" value="2"/>
</dbReference>
<keyword evidence="6" id="KW-0547">Nucleotide-binding</keyword>
<dbReference type="EMBL" id="MCIA01000001">
    <property type="protein sequence ID" value="RKD34957.1"/>
    <property type="molecule type" value="Genomic_DNA"/>
</dbReference>
<evidence type="ECO:0000256" key="5">
    <source>
        <dbReference type="ARBA" id="ARBA00022737"/>
    </source>
</evidence>
<evidence type="ECO:0000256" key="8">
    <source>
        <dbReference type="ARBA" id="ARBA00022967"/>
    </source>
</evidence>
<proteinExistence type="inferred from homology"/>
<dbReference type="PROSITE" id="PS50893">
    <property type="entry name" value="ABC_TRANSPORTER_2"/>
    <property type="match status" value="2"/>
</dbReference>
<keyword evidence="7" id="KW-0067">ATP-binding</keyword>
<keyword evidence="3" id="KW-0813">Transport</keyword>
<reference evidence="12 13" key="1">
    <citation type="submission" date="2016-08" db="EMBL/GenBank/DDBJ databases">
        <title>A new outlook on sporulation: Clostridium algidixylanolyticum.</title>
        <authorList>
            <person name="Poppleton D.I."/>
            <person name="Gribaldo S."/>
        </authorList>
    </citation>
    <scope>NUCLEOTIDE SEQUENCE [LARGE SCALE GENOMIC DNA]</scope>
    <source>
        <strain evidence="12 13">SPL73</strain>
    </source>
</reference>
<sequence>MVGNQFAVKMEHVNFTYSSRPEEGLRDINLSVRRGECVLLTGASGCGKTSLTRIVNGLIPHFYEGELSGEINIDGQSVTSWKLDELSMKVGSVFQNPRSQFFNLDTTNEIAFGCENLGISREEILQRVKKTVEDLQIDRLLNRNIFSLSGGEKQMLAIASAYALGPDIFVLDEPSANLDAIATNQLREVLETLKREGKTILIAEHRLYYLADIVDRVLYMEKGRIVQEWSANEFSQVSKEQRIKLGLRAWNLSQVPLETHRNTKQEESSITVEHLNVAYTKNAPVLRDISCVMQKNKTTAIIGKNGHGKSTFARCLCGLTKESSGKIFYCGKEQPYKHRSGENYLVMQDPNYQLFSDSVIGEVELSLKSSRNKKTTDATKILTLLSLNEFAKQHPMSLSGGQKQRLAIAAGIAQDADILILDEPTSGLDYSNMLRVHTLLEQLQETGKEIIVITHDYEFLMNTCDYVIEIEEGVIAECYSVNKENQHKLLRFFANI</sequence>
<keyword evidence="9" id="KW-0472">Membrane</keyword>
<comment type="similarity">
    <text evidence="2">Belongs to the ABC transporter superfamily.</text>
</comment>
<keyword evidence="8" id="KW-1278">Translocase</keyword>
<evidence type="ECO:0000256" key="3">
    <source>
        <dbReference type="ARBA" id="ARBA00022448"/>
    </source>
</evidence>
<comment type="caution">
    <text evidence="12">The sequence shown here is derived from an EMBL/GenBank/DDBJ whole genome shotgun (WGS) entry which is preliminary data.</text>
</comment>